<proteinExistence type="predicted"/>
<dbReference type="Proteomes" id="UP001151760">
    <property type="component" value="Unassembled WGS sequence"/>
</dbReference>
<evidence type="ECO:0008006" key="5">
    <source>
        <dbReference type="Google" id="ProtNLM"/>
    </source>
</evidence>
<comment type="caution">
    <text evidence="3">The sequence shown here is derived from an EMBL/GenBank/DDBJ whole genome shotgun (WGS) entry which is preliminary data.</text>
</comment>
<feature type="compositionally biased region" description="Polar residues" evidence="2">
    <location>
        <begin position="178"/>
        <end position="199"/>
    </location>
</feature>
<reference evidence="3" key="2">
    <citation type="submission" date="2022-01" db="EMBL/GenBank/DDBJ databases">
        <authorList>
            <person name="Yamashiro T."/>
            <person name="Shiraishi A."/>
            <person name="Satake H."/>
            <person name="Nakayama K."/>
        </authorList>
    </citation>
    <scope>NUCLEOTIDE SEQUENCE</scope>
</reference>
<evidence type="ECO:0000313" key="4">
    <source>
        <dbReference type="Proteomes" id="UP001151760"/>
    </source>
</evidence>
<feature type="compositionally biased region" description="Acidic residues" evidence="2">
    <location>
        <begin position="252"/>
        <end position="261"/>
    </location>
</feature>
<protein>
    <recommendedName>
        <fullName evidence="5">Transposase (Putative), gypsy type</fullName>
    </recommendedName>
</protein>
<name>A0ABQ5GZ60_9ASTR</name>
<evidence type="ECO:0000256" key="1">
    <source>
        <dbReference type="SAM" id="Coils"/>
    </source>
</evidence>
<dbReference type="EMBL" id="BQNB010018975">
    <property type="protein sequence ID" value="GJT80277.1"/>
    <property type="molecule type" value="Genomic_DNA"/>
</dbReference>
<feature type="region of interest" description="Disordered" evidence="2">
    <location>
        <begin position="144"/>
        <end position="199"/>
    </location>
</feature>
<feature type="coiled-coil region" evidence="1">
    <location>
        <begin position="337"/>
        <end position="381"/>
    </location>
</feature>
<gene>
    <name evidence="3" type="ORF">Tco_1054619</name>
</gene>
<keyword evidence="1" id="KW-0175">Coiled coil</keyword>
<evidence type="ECO:0000256" key="2">
    <source>
        <dbReference type="SAM" id="MobiDB-lite"/>
    </source>
</evidence>
<feature type="coiled-coil region" evidence="1">
    <location>
        <begin position="451"/>
        <end position="478"/>
    </location>
</feature>
<sequence>MGGTLEKDSAPHLTARQEQTVKLLESHKAPFRRYPECFLCLVGLSMYYPFDENSYPAFEYPDGSEMGLFDFIKTADPRKVQAVEVQKGDNQVKLLESTQHCLMPLVIPAAGGSSSAAVAKVSAPTKEGQENVALEDAYLELADPDDGTTAASQNEEEVVTKKPNKIRHVGSRLPAQEQLASPSVAPSSQESEGFLDSSAQTNLRIRTTVERFSTLGIPVDTTAAVTTSIRAAVTTKSATDVNPDLAGPSQPEESEGSDDSFYELPTLDPSEAKRWYVPRWNITNDSLLDDGFSCRTLVDRIAPPAFFSALCTLDYDQLYTEFNVWAARQMCLGAEVRSRAEHELELKEKLRAKYTARGRLLEDKDLEILKLKSQLAEKEVDTAEVIRLRDQVSSLFREKSALTAKVSAFKATVTQKDHDIFLLNSRATCLASTLDDAKVACAEAGNKITFLASERDRLASKEKQAQQLYNRVAKLEAHVMDVFGHLEGEFYPSYLTTLAKRRWLLTHGIQLALLKCLKSPGYQGILGHALGRAVDFGIQEGLKAGYEHGTVERSLFVVDAYNLEVARASYINAVKALEDVDFPLVDLLKSKKDAGMDEVLDCFLLDEPLVGLPEATYLQPCIEQLSVPIHHAGDKTVAGETSLSFALMNVHARVKGAKKHAAALCQLMIDIVSAPLSSQTWVGEASTSVTPLSVKDYDEEDTDEALGSVVFVPKLETCRF</sequence>
<evidence type="ECO:0000313" key="3">
    <source>
        <dbReference type="EMBL" id="GJT80277.1"/>
    </source>
</evidence>
<feature type="region of interest" description="Disordered" evidence="2">
    <location>
        <begin position="239"/>
        <end position="262"/>
    </location>
</feature>
<accession>A0ABQ5GZ60</accession>
<organism evidence="3 4">
    <name type="scientific">Tanacetum coccineum</name>
    <dbReference type="NCBI Taxonomy" id="301880"/>
    <lineage>
        <taxon>Eukaryota</taxon>
        <taxon>Viridiplantae</taxon>
        <taxon>Streptophyta</taxon>
        <taxon>Embryophyta</taxon>
        <taxon>Tracheophyta</taxon>
        <taxon>Spermatophyta</taxon>
        <taxon>Magnoliopsida</taxon>
        <taxon>eudicotyledons</taxon>
        <taxon>Gunneridae</taxon>
        <taxon>Pentapetalae</taxon>
        <taxon>asterids</taxon>
        <taxon>campanulids</taxon>
        <taxon>Asterales</taxon>
        <taxon>Asteraceae</taxon>
        <taxon>Asteroideae</taxon>
        <taxon>Anthemideae</taxon>
        <taxon>Anthemidinae</taxon>
        <taxon>Tanacetum</taxon>
    </lineage>
</organism>
<keyword evidence="4" id="KW-1185">Reference proteome</keyword>
<reference evidence="3" key="1">
    <citation type="journal article" date="2022" name="Int. J. Mol. Sci.">
        <title>Draft Genome of Tanacetum Coccineum: Genomic Comparison of Closely Related Tanacetum-Family Plants.</title>
        <authorList>
            <person name="Yamashiro T."/>
            <person name="Shiraishi A."/>
            <person name="Nakayama K."/>
            <person name="Satake H."/>
        </authorList>
    </citation>
    <scope>NUCLEOTIDE SEQUENCE</scope>
</reference>